<dbReference type="EMBL" id="SRSO01000018">
    <property type="protein sequence ID" value="TGV01962.1"/>
    <property type="molecule type" value="Genomic_DNA"/>
</dbReference>
<reference evidence="1 2" key="1">
    <citation type="submission" date="2019-04" db="EMBL/GenBank/DDBJ databases">
        <authorList>
            <person name="Liu A."/>
        </authorList>
    </citation>
    <scope>NUCLEOTIDE SEQUENCE [LARGE SCALE GENOMIC DNA]</scope>
    <source>
        <strain evidence="1 2">RZ03</strain>
    </source>
</reference>
<comment type="caution">
    <text evidence="1">The sequence shown here is derived from an EMBL/GenBank/DDBJ whole genome shotgun (WGS) entry which is preliminary data.</text>
</comment>
<evidence type="ECO:0000313" key="2">
    <source>
        <dbReference type="Proteomes" id="UP000307602"/>
    </source>
</evidence>
<evidence type="ECO:0008006" key="3">
    <source>
        <dbReference type="Google" id="ProtNLM"/>
    </source>
</evidence>
<keyword evidence="2" id="KW-1185">Reference proteome</keyword>
<sequence length="114" mass="12988">MKRAFFIVTILAIFVSCEKGEIIKGEFVYYDGAAVLQTQNEIYGVLITDKLHELNKKAETFKSEPTDMVSVEIRGRITNQKDEKILWENKVEIVEILDVTAPKKGDNNVVKLVK</sequence>
<name>A0A4S1DWU3_9FLAO</name>
<gene>
    <name evidence="1" type="ORF">EM932_13325</name>
</gene>
<dbReference type="RefSeq" id="WP_135877686.1">
    <property type="nucleotide sequence ID" value="NZ_SRSO01000018.1"/>
</dbReference>
<dbReference type="PROSITE" id="PS51257">
    <property type="entry name" value="PROKAR_LIPOPROTEIN"/>
    <property type="match status" value="1"/>
</dbReference>
<organism evidence="1 2">
    <name type="scientific">Flavivirga rizhaonensis</name>
    <dbReference type="NCBI Taxonomy" id="2559571"/>
    <lineage>
        <taxon>Bacteria</taxon>
        <taxon>Pseudomonadati</taxon>
        <taxon>Bacteroidota</taxon>
        <taxon>Flavobacteriia</taxon>
        <taxon>Flavobacteriales</taxon>
        <taxon>Flavobacteriaceae</taxon>
        <taxon>Flavivirga</taxon>
    </lineage>
</organism>
<evidence type="ECO:0000313" key="1">
    <source>
        <dbReference type="EMBL" id="TGV01962.1"/>
    </source>
</evidence>
<protein>
    <recommendedName>
        <fullName evidence="3">DUF3221 domain-containing protein</fullName>
    </recommendedName>
</protein>
<dbReference type="OrthoDB" id="1143948at2"/>
<proteinExistence type="predicted"/>
<dbReference type="Proteomes" id="UP000307602">
    <property type="component" value="Unassembled WGS sequence"/>
</dbReference>
<dbReference type="AlphaFoldDB" id="A0A4S1DWU3"/>
<accession>A0A4S1DWU3</accession>